<dbReference type="OrthoDB" id="9155413at2"/>
<dbReference type="PROSITE" id="PS50995">
    <property type="entry name" value="HTH_MARR_2"/>
    <property type="match status" value="1"/>
</dbReference>
<evidence type="ECO:0000259" key="1">
    <source>
        <dbReference type="PROSITE" id="PS50995"/>
    </source>
</evidence>
<accession>A0A5D0XPT6</accession>
<gene>
    <name evidence="2" type="ORF">FQ377_10765</name>
</gene>
<dbReference type="Pfam" id="PF01047">
    <property type="entry name" value="MarR"/>
    <property type="match status" value="1"/>
</dbReference>
<dbReference type="PRINTS" id="PR00598">
    <property type="entry name" value="HTHMARR"/>
</dbReference>
<feature type="domain" description="HTH marR-type" evidence="1">
    <location>
        <begin position="71"/>
        <end position="207"/>
    </location>
</feature>
<dbReference type="GO" id="GO:0003700">
    <property type="term" value="F:DNA-binding transcription factor activity"/>
    <property type="evidence" value="ECO:0007669"/>
    <property type="project" value="InterPro"/>
</dbReference>
<reference evidence="2 3" key="1">
    <citation type="submission" date="2019-08" db="EMBL/GenBank/DDBJ databases">
        <title>Genone of Arthrobacter echini P9.</title>
        <authorList>
            <person name="Bowman J.P."/>
        </authorList>
    </citation>
    <scope>NUCLEOTIDE SEQUENCE [LARGE SCALE GENOMIC DNA]</scope>
    <source>
        <strain evidence="2 3">P9</strain>
    </source>
</reference>
<dbReference type="AlphaFoldDB" id="A0A5D0XPT6"/>
<name>A0A5D0XPT6_9MICC</name>
<sequence length="218" mass="23066">MRSSRPGLAEPPPSPRLHAAVPVDVVEPGLCTVVRTVNGVGWRFDDRGVVMSSDPPAQAGEPDVGAPLGYRSAGLAAMLEVFALWGSSDFITTLTDDAAPGMDAGSVTALTLLGRHGELRPSVLALKLRVGASNVSKITRRLGQDNLIERSADTADGRAGLLRLTDQGQGVVAGLVDAGDRMMHAIQAEWTQAERDTFAQLLTRFHTDALRFSAAQKT</sequence>
<dbReference type="PANTHER" id="PTHR33164">
    <property type="entry name" value="TRANSCRIPTIONAL REGULATOR, MARR FAMILY"/>
    <property type="match status" value="1"/>
</dbReference>
<proteinExistence type="predicted"/>
<protein>
    <submittedName>
        <fullName evidence="2">MarR family transcriptional regulator</fullName>
    </submittedName>
</protein>
<dbReference type="Proteomes" id="UP000323410">
    <property type="component" value="Unassembled WGS sequence"/>
</dbReference>
<dbReference type="PANTHER" id="PTHR33164:SF57">
    <property type="entry name" value="MARR-FAMILY TRANSCRIPTIONAL REGULATOR"/>
    <property type="match status" value="1"/>
</dbReference>
<dbReference type="InterPro" id="IPR000835">
    <property type="entry name" value="HTH_MarR-typ"/>
</dbReference>
<evidence type="ECO:0000313" key="2">
    <source>
        <dbReference type="EMBL" id="TYC98378.1"/>
    </source>
</evidence>
<dbReference type="InterPro" id="IPR036390">
    <property type="entry name" value="WH_DNA-bd_sf"/>
</dbReference>
<organism evidence="2 3">
    <name type="scientific">Arthrobacter echini</name>
    <dbReference type="NCBI Taxonomy" id="1529066"/>
    <lineage>
        <taxon>Bacteria</taxon>
        <taxon>Bacillati</taxon>
        <taxon>Actinomycetota</taxon>
        <taxon>Actinomycetes</taxon>
        <taxon>Micrococcales</taxon>
        <taxon>Micrococcaceae</taxon>
        <taxon>Arthrobacter</taxon>
    </lineage>
</organism>
<comment type="caution">
    <text evidence="2">The sequence shown here is derived from an EMBL/GenBank/DDBJ whole genome shotgun (WGS) entry which is preliminary data.</text>
</comment>
<dbReference type="SMART" id="SM00347">
    <property type="entry name" value="HTH_MARR"/>
    <property type="match status" value="1"/>
</dbReference>
<dbReference type="InterPro" id="IPR039422">
    <property type="entry name" value="MarR/SlyA-like"/>
</dbReference>
<dbReference type="EMBL" id="VSLD01000005">
    <property type="protein sequence ID" value="TYC98378.1"/>
    <property type="molecule type" value="Genomic_DNA"/>
</dbReference>
<dbReference type="Gene3D" id="1.10.10.10">
    <property type="entry name" value="Winged helix-like DNA-binding domain superfamily/Winged helix DNA-binding domain"/>
    <property type="match status" value="1"/>
</dbReference>
<dbReference type="SUPFAM" id="SSF46785">
    <property type="entry name" value="Winged helix' DNA-binding domain"/>
    <property type="match status" value="1"/>
</dbReference>
<evidence type="ECO:0000313" key="3">
    <source>
        <dbReference type="Proteomes" id="UP000323410"/>
    </source>
</evidence>
<dbReference type="GO" id="GO:0006950">
    <property type="term" value="P:response to stress"/>
    <property type="evidence" value="ECO:0007669"/>
    <property type="project" value="TreeGrafter"/>
</dbReference>
<keyword evidence="3" id="KW-1185">Reference proteome</keyword>
<dbReference type="InterPro" id="IPR036388">
    <property type="entry name" value="WH-like_DNA-bd_sf"/>
</dbReference>